<gene>
    <name evidence="3" type="ORF">FHS11_005439</name>
</gene>
<reference evidence="3" key="1">
    <citation type="submission" date="2020-08" db="EMBL/GenBank/DDBJ databases">
        <title>Genomic Encyclopedia of Type Strains, Phase III (KMG-III): the genomes of soil and plant-associated and newly described type strains.</title>
        <authorList>
            <person name="Whitman W."/>
        </authorList>
    </citation>
    <scope>NUCLEOTIDE SEQUENCE [LARGE SCALE GENOMIC DNA]</scope>
    <source>
        <strain evidence="3">CECT 8628</strain>
    </source>
</reference>
<accession>A0A839SR90</accession>
<dbReference type="InterPro" id="IPR036761">
    <property type="entry name" value="TTHA0802/YceI-like_sf"/>
</dbReference>
<protein>
    <submittedName>
        <fullName evidence="3">Polyisoprenoid-binding protein YceI</fullName>
    </submittedName>
</protein>
<comment type="caution">
    <text evidence="3">The sequence shown here is derived from an EMBL/GenBank/DDBJ whole genome shotgun (WGS) entry which is preliminary data.</text>
</comment>
<keyword evidence="1" id="KW-0732">Signal</keyword>
<keyword evidence="4" id="KW-1185">Reference proteome</keyword>
<dbReference type="InterPro" id="IPR007372">
    <property type="entry name" value="Lipid/polyisoprenoid-bd_YceI"/>
</dbReference>
<evidence type="ECO:0000256" key="1">
    <source>
        <dbReference type="SAM" id="SignalP"/>
    </source>
</evidence>
<dbReference type="Gene3D" id="2.40.128.110">
    <property type="entry name" value="Lipid/polyisoprenoid-binding, YceI-like"/>
    <property type="match status" value="1"/>
</dbReference>
<evidence type="ECO:0000259" key="2">
    <source>
        <dbReference type="SMART" id="SM00867"/>
    </source>
</evidence>
<feature type="chain" id="PRO_5032464956" evidence="1">
    <location>
        <begin position="20"/>
        <end position="184"/>
    </location>
</feature>
<name>A0A839SR90_9SPHI</name>
<dbReference type="Proteomes" id="UP000539265">
    <property type="component" value="Unassembled WGS sequence"/>
</dbReference>
<dbReference type="SMART" id="SM00867">
    <property type="entry name" value="YceI"/>
    <property type="match status" value="1"/>
</dbReference>
<proteinExistence type="predicted"/>
<evidence type="ECO:0000313" key="4">
    <source>
        <dbReference type="Proteomes" id="UP000539265"/>
    </source>
</evidence>
<dbReference type="EMBL" id="JACHWX010000028">
    <property type="protein sequence ID" value="MBB3058979.1"/>
    <property type="molecule type" value="Genomic_DNA"/>
</dbReference>
<dbReference type="PANTHER" id="PTHR34406">
    <property type="entry name" value="PROTEIN YCEI"/>
    <property type="match status" value="1"/>
</dbReference>
<organism evidence="3 4">
    <name type="scientific">Mucilaginibacter gotjawali</name>
    <dbReference type="NCBI Taxonomy" id="1550579"/>
    <lineage>
        <taxon>Bacteria</taxon>
        <taxon>Pseudomonadati</taxon>
        <taxon>Bacteroidota</taxon>
        <taxon>Sphingobacteriia</taxon>
        <taxon>Sphingobacteriales</taxon>
        <taxon>Sphingobacteriaceae</taxon>
        <taxon>Mucilaginibacter</taxon>
    </lineage>
</organism>
<sequence>MKRFLFPLFAIIVFSTFFADAQNTVTRSAITFKIKNLGIYTDGTLGGLQADIHFNPADLSSSTIKATVDVNTLNSDNESRDEHVKSADFFDAAHYPTITLKSVAIKHKSGNNYSGQFNLTIKDKTKLIDIPFTCVDKGSTLAFNGAFKLNRQDYGIGGSSMILSDEVIIAIDAEVTKQRAEASR</sequence>
<dbReference type="RefSeq" id="WP_096355918.1">
    <property type="nucleotide sequence ID" value="NZ_AP017313.1"/>
</dbReference>
<feature type="signal peptide" evidence="1">
    <location>
        <begin position="1"/>
        <end position="19"/>
    </location>
</feature>
<dbReference type="PANTHER" id="PTHR34406:SF1">
    <property type="entry name" value="PROTEIN YCEI"/>
    <property type="match status" value="1"/>
</dbReference>
<dbReference type="OrthoDB" id="9811006at2"/>
<evidence type="ECO:0000313" key="3">
    <source>
        <dbReference type="EMBL" id="MBB3058979.1"/>
    </source>
</evidence>
<dbReference type="AlphaFoldDB" id="A0A839SR90"/>
<dbReference type="SUPFAM" id="SSF101874">
    <property type="entry name" value="YceI-like"/>
    <property type="match status" value="1"/>
</dbReference>
<feature type="domain" description="Lipid/polyisoprenoid-binding YceI-like" evidence="2">
    <location>
        <begin position="16"/>
        <end position="176"/>
    </location>
</feature>
<dbReference type="Pfam" id="PF04264">
    <property type="entry name" value="YceI"/>
    <property type="match status" value="1"/>
</dbReference>